<dbReference type="PROSITE" id="PS50878">
    <property type="entry name" value="RT_POL"/>
    <property type="match status" value="1"/>
</dbReference>
<dbReference type="GO" id="GO:0006310">
    <property type="term" value="P:DNA recombination"/>
    <property type="evidence" value="ECO:0007669"/>
    <property type="project" value="UniProtKB-KW"/>
</dbReference>
<evidence type="ECO:0000256" key="12">
    <source>
        <dbReference type="ARBA" id="ARBA00022932"/>
    </source>
</evidence>
<dbReference type="InterPro" id="IPR041588">
    <property type="entry name" value="Integrase_H2C2"/>
</dbReference>
<dbReference type="InterPro" id="IPR050951">
    <property type="entry name" value="Retrovirus_Pol_polyprotein"/>
</dbReference>
<dbReference type="PANTHER" id="PTHR37984">
    <property type="entry name" value="PROTEIN CBG26694"/>
    <property type="match status" value="1"/>
</dbReference>
<dbReference type="Pfam" id="PF00078">
    <property type="entry name" value="RVT_1"/>
    <property type="match status" value="1"/>
</dbReference>
<dbReference type="Gene3D" id="3.10.20.370">
    <property type="match status" value="1"/>
</dbReference>
<dbReference type="InterPro" id="IPR012337">
    <property type="entry name" value="RNaseH-like_sf"/>
</dbReference>
<comment type="caution">
    <text evidence="17">The sequence shown here is derived from an EMBL/GenBank/DDBJ whole genome shotgun (WGS) entry which is preliminary data.</text>
</comment>
<dbReference type="InterPro" id="IPR036397">
    <property type="entry name" value="RNaseH_sf"/>
</dbReference>
<accession>A0AAU9PA89</accession>
<evidence type="ECO:0000256" key="9">
    <source>
        <dbReference type="ARBA" id="ARBA00022842"/>
    </source>
</evidence>
<dbReference type="GO" id="GO:0004190">
    <property type="term" value="F:aspartic-type endopeptidase activity"/>
    <property type="evidence" value="ECO:0007669"/>
    <property type="project" value="UniProtKB-KW"/>
</dbReference>
<keyword evidence="10" id="KW-0229">DNA integration</keyword>
<evidence type="ECO:0008006" key="19">
    <source>
        <dbReference type="Google" id="ProtNLM"/>
    </source>
</evidence>
<keyword evidence="2" id="KW-0808">Transferase</keyword>
<dbReference type="GO" id="GO:0003887">
    <property type="term" value="F:DNA-directed DNA polymerase activity"/>
    <property type="evidence" value="ECO:0007669"/>
    <property type="project" value="UniProtKB-KW"/>
</dbReference>
<name>A0AAU9PA89_9ASTR</name>
<evidence type="ECO:0000256" key="7">
    <source>
        <dbReference type="ARBA" id="ARBA00022759"/>
    </source>
</evidence>
<keyword evidence="9" id="KW-0460">Magnesium</keyword>
<feature type="domain" description="Reverse transcriptase" evidence="15">
    <location>
        <begin position="1"/>
        <end position="152"/>
    </location>
</feature>
<proteinExistence type="predicted"/>
<evidence type="ECO:0000256" key="6">
    <source>
        <dbReference type="ARBA" id="ARBA00022750"/>
    </source>
</evidence>
<dbReference type="GO" id="GO:0004519">
    <property type="term" value="F:endonuclease activity"/>
    <property type="evidence" value="ECO:0007669"/>
    <property type="project" value="UniProtKB-KW"/>
</dbReference>
<evidence type="ECO:0000256" key="14">
    <source>
        <dbReference type="ARBA" id="ARBA00023172"/>
    </source>
</evidence>
<keyword evidence="12" id="KW-0239">DNA-directed DNA polymerase</keyword>
<dbReference type="GO" id="GO:0006508">
    <property type="term" value="P:proteolysis"/>
    <property type="evidence" value="ECO:0007669"/>
    <property type="project" value="UniProtKB-KW"/>
</dbReference>
<evidence type="ECO:0000256" key="1">
    <source>
        <dbReference type="ARBA" id="ARBA00022670"/>
    </source>
</evidence>
<sequence>MCIDYRELNKVTVKNRYPLPRIDDLFDQLQGASWFSKIDLRSGYHQMRVREEDVQKTAFRTRYGHYEFVVMPFGLTNARVAFMDLINRVCRPMLDRSVIVFIDDILVYSKTQEQHEEHLREVLDTLRRESLYAKFSKCELWLREVQFLGHLVNQNDILVDPAKVEAVMRWEVPKSPSEIRSFLGLAGYYQRFIQDFSKIVVPLTRLTKKAVVFRWGPEQQAAFETLRQRLCEAPILALPEGVEDFVVYCDASISGLGAVLMQRGHVIAYASRQLKPHEANYPTHDLELGAVVFALKIWRHYLYGVRCTIYTDHKSLRYLMDQPNLNMRQCRWLDVVKDYDCEILYHPGKANVVADALSRKAAPIRDICMRMTVVTPLLEQIREAQQDAMKEEHRKSERIVGQVSSFDYDSRGLLTLHRRVWVPYHGGVRQVLMEEAHKSRFSIHPGATKMYRDLRLDYWWPCMKRDVAWYVERCLTCRKVKAEHQRPHGKMQPLDIPLWKWEDITMDFITKLPRTARGVDSIWVIVDRLTKSAHFIPIQESISAEKLADIYIREVVARHRVPVSVISDRDVRFTSRFWKKFHDELGTRLHFSTAFHPQMDGQSERTIQTLEDMLRACVLDFGGSWHTYLPLAEFSYNNIYHASIDRPPFEMLYGRKCRTPICWGEVGQRVMGSTKVVLKTTERIQQVRSRLQTAQSRQKSYADKRRSDLEFQVGDMVLLKVSPWKGVIRFRKRGKLGPRYIGPFRVIARVGKVAYRLDLPAELSQIHSTFHVSQLRKCLVDDSAVVPLEDIQVDDSLNYIERPVAILDRKSKDLRNKRVELVKVQWHHRKGSEWTWEPVDEMMEHYPELFQDRAADFEDEV</sequence>
<evidence type="ECO:0000256" key="13">
    <source>
        <dbReference type="ARBA" id="ARBA00023125"/>
    </source>
</evidence>
<dbReference type="GO" id="GO:0046872">
    <property type="term" value="F:metal ion binding"/>
    <property type="evidence" value="ECO:0007669"/>
    <property type="project" value="UniProtKB-KW"/>
</dbReference>
<evidence type="ECO:0000256" key="2">
    <source>
        <dbReference type="ARBA" id="ARBA00022679"/>
    </source>
</evidence>
<keyword evidence="3" id="KW-0548">Nucleotidyltransferase</keyword>
<dbReference type="InterPro" id="IPR043128">
    <property type="entry name" value="Rev_trsase/Diguanyl_cyclase"/>
</dbReference>
<dbReference type="SUPFAM" id="SSF53098">
    <property type="entry name" value="Ribonuclease H-like"/>
    <property type="match status" value="1"/>
</dbReference>
<organism evidence="17 18">
    <name type="scientific">Lactuca virosa</name>
    <dbReference type="NCBI Taxonomy" id="75947"/>
    <lineage>
        <taxon>Eukaryota</taxon>
        <taxon>Viridiplantae</taxon>
        <taxon>Streptophyta</taxon>
        <taxon>Embryophyta</taxon>
        <taxon>Tracheophyta</taxon>
        <taxon>Spermatophyta</taxon>
        <taxon>Magnoliopsida</taxon>
        <taxon>eudicotyledons</taxon>
        <taxon>Gunneridae</taxon>
        <taxon>Pentapetalae</taxon>
        <taxon>asterids</taxon>
        <taxon>campanulids</taxon>
        <taxon>Asterales</taxon>
        <taxon>Asteraceae</taxon>
        <taxon>Cichorioideae</taxon>
        <taxon>Cichorieae</taxon>
        <taxon>Lactucinae</taxon>
        <taxon>Lactuca</taxon>
    </lineage>
</organism>
<dbReference type="InterPro" id="IPR041373">
    <property type="entry name" value="RT_RNaseH"/>
</dbReference>
<evidence type="ECO:0000313" key="17">
    <source>
        <dbReference type="EMBL" id="CAH1447061.1"/>
    </source>
</evidence>
<dbReference type="Pfam" id="PF17921">
    <property type="entry name" value="Integrase_H2C2"/>
    <property type="match status" value="1"/>
</dbReference>
<dbReference type="Pfam" id="PF24626">
    <property type="entry name" value="SH3_Tf2-1"/>
    <property type="match status" value="1"/>
</dbReference>
<evidence type="ECO:0000256" key="4">
    <source>
        <dbReference type="ARBA" id="ARBA00022722"/>
    </source>
</evidence>
<keyword evidence="6" id="KW-0064">Aspartyl protease</keyword>
<keyword evidence="4" id="KW-0540">Nuclease</keyword>
<evidence type="ECO:0000259" key="15">
    <source>
        <dbReference type="PROSITE" id="PS50878"/>
    </source>
</evidence>
<dbReference type="FunFam" id="3.10.10.10:FF:000007">
    <property type="entry name" value="Retrovirus-related Pol polyprotein from transposon 17.6-like Protein"/>
    <property type="match status" value="1"/>
</dbReference>
<evidence type="ECO:0000313" key="18">
    <source>
        <dbReference type="Proteomes" id="UP001157418"/>
    </source>
</evidence>
<feature type="domain" description="Integrase catalytic" evidence="16">
    <location>
        <begin position="489"/>
        <end position="656"/>
    </location>
</feature>
<gene>
    <name evidence="17" type="ORF">LVIROSA_LOCUS32702</name>
</gene>
<dbReference type="EMBL" id="CAKMRJ010005523">
    <property type="protein sequence ID" value="CAH1447061.1"/>
    <property type="molecule type" value="Genomic_DNA"/>
</dbReference>
<evidence type="ECO:0000256" key="3">
    <source>
        <dbReference type="ARBA" id="ARBA00022695"/>
    </source>
</evidence>
<dbReference type="Gene3D" id="3.30.420.10">
    <property type="entry name" value="Ribonuclease H-like superfamily/Ribonuclease H"/>
    <property type="match status" value="1"/>
</dbReference>
<keyword evidence="18" id="KW-1185">Reference proteome</keyword>
<keyword evidence="13" id="KW-0238">DNA-binding</keyword>
<keyword evidence="5" id="KW-0479">Metal-binding</keyword>
<dbReference type="GO" id="GO:0003677">
    <property type="term" value="F:DNA binding"/>
    <property type="evidence" value="ECO:0007669"/>
    <property type="project" value="UniProtKB-KW"/>
</dbReference>
<dbReference type="SUPFAM" id="SSF56672">
    <property type="entry name" value="DNA/RNA polymerases"/>
    <property type="match status" value="1"/>
</dbReference>
<dbReference type="GO" id="GO:0003964">
    <property type="term" value="F:RNA-directed DNA polymerase activity"/>
    <property type="evidence" value="ECO:0007669"/>
    <property type="project" value="UniProtKB-KW"/>
</dbReference>
<dbReference type="Pfam" id="PF17917">
    <property type="entry name" value="RT_RNaseH"/>
    <property type="match status" value="1"/>
</dbReference>
<reference evidence="17 18" key="1">
    <citation type="submission" date="2022-01" db="EMBL/GenBank/DDBJ databases">
        <authorList>
            <person name="Xiong W."/>
            <person name="Schranz E."/>
        </authorList>
    </citation>
    <scope>NUCLEOTIDE SEQUENCE [LARGE SCALE GENOMIC DNA]</scope>
</reference>
<evidence type="ECO:0000256" key="8">
    <source>
        <dbReference type="ARBA" id="ARBA00022801"/>
    </source>
</evidence>
<dbReference type="CDD" id="cd09274">
    <property type="entry name" value="RNase_HI_RT_Ty3"/>
    <property type="match status" value="1"/>
</dbReference>
<evidence type="ECO:0000259" key="16">
    <source>
        <dbReference type="PROSITE" id="PS50994"/>
    </source>
</evidence>
<dbReference type="InterPro" id="IPR056924">
    <property type="entry name" value="SH3_Tf2-1"/>
</dbReference>
<evidence type="ECO:0000256" key="5">
    <source>
        <dbReference type="ARBA" id="ARBA00022723"/>
    </source>
</evidence>
<dbReference type="Gene3D" id="3.30.70.270">
    <property type="match status" value="3"/>
</dbReference>
<keyword evidence="7" id="KW-0255">Endonuclease</keyword>
<keyword evidence="1" id="KW-0645">Protease</keyword>
<dbReference type="FunFam" id="3.10.20.370:FF:000001">
    <property type="entry name" value="Retrovirus-related Pol polyprotein from transposon 17.6-like protein"/>
    <property type="match status" value="1"/>
</dbReference>
<dbReference type="PROSITE" id="PS50994">
    <property type="entry name" value="INTEGRASE"/>
    <property type="match status" value="1"/>
</dbReference>
<dbReference type="InterPro" id="IPR001584">
    <property type="entry name" value="Integrase_cat-core"/>
</dbReference>
<keyword evidence="8" id="KW-0378">Hydrolase</keyword>
<dbReference type="PANTHER" id="PTHR37984:SF5">
    <property type="entry name" value="PROTEIN NYNRIN-LIKE"/>
    <property type="match status" value="1"/>
</dbReference>
<evidence type="ECO:0000256" key="11">
    <source>
        <dbReference type="ARBA" id="ARBA00022918"/>
    </source>
</evidence>
<dbReference type="CDD" id="cd01647">
    <property type="entry name" value="RT_LTR"/>
    <property type="match status" value="1"/>
</dbReference>
<protein>
    <recommendedName>
        <fullName evidence="19">Reverse transcriptase</fullName>
    </recommendedName>
</protein>
<dbReference type="AlphaFoldDB" id="A0AAU9PA89"/>
<evidence type="ECO:0000256" key="10">
    <source>
        <dbReference type="ARBA" id="ARBA00022908"/>
    </source>
</evidence>
<keyword evidence="14" id="KW-0233">DNA recombination</keyword>
<dbReference type="GO" id="GO:0015074">
    <property type="term" value="P:DNA integration"/>
    <property type="evidence" value="ECO:0007669"/>
    <property type="project" value="UniProtKB-KW"/>
</dbReference>
<dbReference type="InterPro" id="IPR000477">
    <property type="entry name" value="RT_dom"/>
</dbReference>
<dbReference type="InterPro" id="IPR043502">
    <property type="entry name" value="DNA/RNA_pol_sf"/>
</dbReference>
<dbReference type="Proteomes" id="UP001157418">
    <property type="component" value="Unassembled WGS sequence"/>
</dbReference>
<keyword evidence="11" id="KW-0695">RNA-directed DNA polymerase</keyword>
<dbReference type="Gene3D" id="1.10.340.70">
    <property type="match status" value="1"/>
</dbReference>
<dbReference type="FunFam" id="3.30.70.270:FF:000026">
    <property type="entry name" value="Transposon Ty3-G Gag-Pol polyprotein"/>
    <property type="match status" value="1"/>
</dbReference>